<keyword evidence="1" id="KW-1133">Transmembrane helix</keyword>
<evidence type="ECO:0000313" key="3">
    <source>
        <dbReference type="Proteomes" id="UP000829196"/>
    </source>
</evidence>
<evidence type="ECO:0000313" key="2">
    <source>
        <dbReference type="EMBL" id="KAI0494418.1"/>
    </source>
</evidence>
<keyword evidence="3" id="KW-1185">Reference proteome</keyword>
<reference evidence="2" key="1">
    <citation type="journal article" date="2022" name="Front. Genet.">
        <title>Chromosome-Scale Assembly of the Dendrobium nobile Genome Provides Insights Into the Molecular Mechanism of the Biosynthesis of the Medicinal Active Ingredient of Dendrobium.</title>
        <authorList>
            <person name="Xu Q."/>
            <person name="Niu S.-C."/>
            <person name="Li K.-L."/>
            <person name="Zheng P.-J."/>
            <person name="Zhang X.-J."/>
            <person name="Jia Y."/>
            <person name="Liu Y."/>
            <person name="Niu Y.-X."/>
            <person name="Yu L.-H."/>
            <person name="Chen D.-F."/>
            <person name="Zhang G.-Q."/>
        </authorList>
    </citation>
    <scope>NUCLEOTIDE SEQUENCE</scope>
    <source>
        <tissue evidence="2">Leaf</tissue>
    </source>
</reference>
<organism evidence="2 3">
    <name type="scientific">Dendrobium nobile</name>
    <name type="common">Orchid</name>
    <dbReference type="NCBI Taxonomy" id="94219"/>
    <lineage>
        <taxon>Eukaryota</taxon>
        <taxon>Viridiplantae</taxon>
        <taxon>Streptophyta</taxon>
        <taxon>Embryophyta</taxon>
        <taxon>Tracheophyta</taxon>
        <taxon>Spermatophyta</taxon>
        <taxon>Magnoliopsida</taxon>
        <taxon>Liliopsida</taxon>
        <taxon>Asparagales</taxon>
        <taxon>Orchidaceae</taxon>
        <taxon>Epidendroideae</taxon>
        <taxon>Malaxideae</taxon>
        <taxon>Dendrobiinae</taxon>
        <taxon>Dendrobium</taxon>
    </lineage>
</organism>
<sequence length="100" mass="12201">MTLSIKMRCLLKNFRFQKLRFSLIFVSSQNNFIKCFLIALESFYRKLIYFMMKFQVPKIMALHNHENFLVSWFQINLGRFLYARIRDFAQKVIFLIFNLG</sequence>
<protein>
    <submittedName>
        <fullName evidence="2">Uncharacterized protein</fullName>
    </submittedName>
</protein>
<dbReference type="Proteomes" id="UP000829196">
    <property type="component" value="Unassembled WGS sequence"/>
</dbReference>
<dbReference type="EMBL" id="JAGYWB010000017">
    <property type="protein sequence ID" value="KAI0494418.1"/>
    <property type="molecule type" value="Genomic_DNA"/>
</dbReference>
<proteinExistence type="predicted"/>
<name>A0A8T3AE53_DENNO</name>
<gene>
    <name evidence="2" type="ORF">KFK09_024552</name>
</gene>
<evidence type="ECO:0000256" key="1">
    <source>
        <dbReference type="SAM" id="Phobius"/>
    </source>
</evidence>
<feature type="transmembrane region" description="Helical" evidence="1">
    <location>
        <begin position="21"/>
        <end position="44"/>
    </location>
</feature>
<comment type="caution">
    <text evidence="2">The sequence shown here is derived from an EMBL/GenBank/DDBJ whole genome shotgun (WGS) entry which is preliminary data.</text>
</comment>
<keyword evidence="1" id="KW-0812">Transmembrane</keyword>
<keyword evidence="1" id="KW-0472">Membrane</keyword>
<accession>A0A8T3AE53</accession>
<dbReference type="AlphaFoldDB" id="A0A8T3AE53"/>